<proteinExistence type="predicted"/>
<reference evidence="1 2" key="1">
    <citation type="submission" date="2019-02" db="EMBL/GenBank/DDBJ databases">
        <title>Aquabacterium sp. strain KMB7.</title>
        <authorList>
            <person name="Chen W.-M."/>
        </authorList>
    </citation>
    <scope>NUCLEOTIDE SEQUENCE [LARGE SCALE GENOMIC DNA]</scope>
    <source>
        <strain evidence="1 2">KMB7</strain>
    </source>
</reference>
<evidence type="ECO:0000313" key="1">
    <source>
        <dbReference type="EMBL" id="TBO32417.1"/>
    </source>
</evidence>
<name>A0A4Q9H575_9BURK</name>
<sequence>MSSPPPVRIDAQATERASGGWDYRYTLSVDNTAQLPFVARSWLLPVAPDAQLSDIQAMSFRPAALTEAMPFSRTDAGLLFDIQSPYPLVMPGAGRNLLDLARISFHSPYGPQAKAESAIRFEGITNIRTFNVTGVTVYETSTGITPNQPSWVMSAMPGSPIALSPVPEASAATLSVIGLAGLMALTRRGRKKPLHAGA</sequence>
<dbReference type="AlphaFoldDB" id="A0A4Q9H575"/>
<protein>
    <submittedName>
        <fullName evidence="1">Uncharacterized protein</fullName>
    </submittedName>
</protein>
<comment type="caution">
    <text evidence="1">The sequence shown here is derived from an EMBL/GenBank/DDBJ whole genome shotgun (WGS) entry which is preliminary data.</text>
</comment>
<gene>
    <name evidence="1" type="ORF">EYS42_04230</name>
</gene>
<dbReference type="RefSeq" id="WP_130966631.1">
    <property type="nucleotide sequence ID" value="NZ_SIXI01000002.1"/>
</dbReference>
<keyword evidence="2" id="KW-1185">Reference proteome</keyword>
<evidence type="ECO:0000313" key="2">
    <source>
        <dbReference type="Proteomes" id="UP000292120"/>
    </source>
</evidence>
<accession>A0A4Q9H575</accession>
<dbReference type="EMBL" id="SIXI01000002">
    <property type="protein sequence ID" value="TBO32417.1"/>
    <property type="molecule type" value="Genomic_DNA"/>
</dbReference>
<organism evidence="1 2">
    <name type="scientific">Aquabacterium lacunae</name>
    <dbReference type="NCBI Taxonomy" id="2528630"/>
    <lineage>
        <taxon>Bacteria</taxon>
        <taxon>Pseudomonadati</taxon>
        <taxon>Pseudomonadota</taxon>
        <taxon>Betaproteobacteria</taxon>
        <taxon>Burkholderiales</taxon>
        <taxon>Aquabacterium</taxon>
    </lineage>
</organism>
<dbReference type="Proteomes" id="UP000292120">
    <property type="component" value="Unassembled WGS sequence"/>
</dbReference>